<evidence type="ECO:0000313" key="2">
    <source>
        <dbReference type="EMBL" id="QCD87522.1"/>
    </source>
</evidence>
<evidence type="ECO:0000313" key="3">
    <source>
        <dbReference type="Proteomes" id="UP000501690"/>
    </source>
</evidence>
<accession>A0A4D6LFV9</accession>
<name>A0A4D6LFV9_VIGUN</name>
<sequence>MALGEFAGARLGEAISPQRDGFSLKNQFTRLSEYSRNTPRHNNHKTEVKQPTYDKKRRTLASLTWNELVQGLNTNNGAPQLKEQTWKLENSGTVKEWGYYETLTRSTKM</sequence>
<dbReference type="EMBL" id="CP039347">
    <property type="protein sequence ID" value="QCD87522.1"/>
    <property type="molecule type" value="Genomic_DNA"/>
</dbReference>
<proteinExistence type="predicted"/>
<gene>
    <name evidence="2" type="ORF">DEO72_LG3g2058</name>
</gene>
<keyword evidence="3" id="KW-1185">Reference proteome</keyword>
<dbReference type="AlphaFoldDB" id="A0A4D6LFV9"/>
<feature type="region of interest" description="Disordered" evidence="1">
    <location>
        <begin position="33"/>
        <end position="53"/>
    </location>
</feature>
<organism evidence="2 3">
    <name type="scientific">Vigna unguiculata</name>
    <name type="common">Cowpea</name>
    <dbReference type="NCBI Taxonomy" id="3917"/>
    <lineage>
        <taxon>Eukaryota</taxon>
        <taxon>Viridiplantae</taxon>
        <taxon>Streptophyta</taxon>
        <taxon>Embryophyta</taxon>
        <taxon>Tracheophyta</taxon>
        <taxon>Spermatophyta</taxon>
        <taxon>Magnoliopsida</taxon>
        <taxon>eudicotyledons</taxon>
        <taxon>Gunneridae</taxon>
        <taxon>Pentapetalae</taxon>
        <taxon>rosids</taxon>
        <taxon>fabids</taxon>
        <taxon>Fabales</taxon>
        <taxon>Fabaceae</taxon>
        <taxon>Papilionoideae</taxon>
        <taxon>50 kb inversion clade</taxon>
        <taxon>NPAAA clade</taxon>
        <taxon>indigoferoid/millettioid clade</taxon>
        <taxon>Phaseoleae</taxon>
        <taxon>Vigna</taxon>
    </lineage>
</organism>
<protein>
    <submittedName>
        <fullName evidence="2">Uncharacterized protein</fullName>
    </submittedName>
</protein>
<evidence type="ECO:0000256" key="1">
    <source>
        <dbReference type="SAM" id="MobiDB-lite"/>
    </source>
</evidence>
<reference evidence="2 3" key="1">
    <citation type="submission" date="2019-04" db="EMBL/GenBank/DDBJ databases">
        <title>An improved genome assembly and genetic linkage map for asparagus bean, Vigna unguiculata ssp. sesquipedialis.</title>
        <authorList>
            <person name="Xia Q."/>
            <person name="Zhang R."/>
            <person name="Dong Y."/>
        </authorList>
    </citation>
    <scope>NUCLEOTIDE SEQUENCE [LARGE SCALE GENOMIC DNA]</scope>
    <source>
        <tissue evidence="2">Leaf</tissue>
    </source>
</reference>
<feature type="compositionally biased region" description="Basic and acidic residues" evidence="1">
    <location>
        <begin position="44"/>
        <end position="53"/>
    </location>
</feature>
<dbReference type="Proteomes" id="UP000501690">
    <property type="component" value="Linkage Group LG3"/>
</dbReference>